<dbReference type="AlphaFoldDB" id="A0A368SIG6"/>
<reference evidence="1" key="1">
    <citation type="journal article" date="2012" name="Nat. Biotechnol.">
        <title>Reference genome sequence of the model plant Setaria.</title>
        <authorList>
            <person name="Bennetzen J.L."/>
            <person name="Schmutz J."/>
            <person name="Wang H."/>
            <person name="Percifield R."/>
            <person name="Hawkins J."/>
            <person name="Pontaroli A.C."/>
            <person name="Estep M."/>
            <person name="Feng L."/>
            <person name="Vaughn J.N."/>
            <person name="Grimwood J."/>
            <person name="Jenkins J."/>
            <person name="Barry K."/>
            <person name="Lindquist E."/>
            <person name="Hellsten U."/>
            <person name="Deshpande S."/>
            <person name="Wang X."/>
            <person name="Wu X."/>
            <person name="Mitros T."/>
            <person name="Triplett J."/>
            <person name="Yang X."/>
            <person name="Ye C.Y."/>
            <person name="Mauro-Herrera M."/>
            <person name="Wang L."/>
            <person name="Li P."/>
            <person name="Sharma M."/>
            <person name="Sharma R."/>
            <person name="Ronald P.C."/>
            <person name="Panaud O."/>
            <person name="Kellogg E.A."/>
            <person name="Brutnell T.P."/>
            <person name="Doust A.N."/>
            <person name="Tuskan G.A."/>
            <person name="Rokhsar D."/>
            <person name="Devos K.M."/>
        </authorList>
    </citation>
    <scope>NUCLEOTIDE SEQUENCE [LARGE SCALE GENOMIC DNA]</scope>
    <source>
        <strain evidence="1">Yugu1</strain>
    </source>
</reference>
<proteinExistence type="predicted"/>
<reference evidence="1" key="2">
    <citation type="submission" date="2015-07" db="EMBL/GenBank/DDBJ databases">
        <authorList>
            <person name="Noorani M."/>
        </authorList>
    </citation>
    <scope>NUCLEOTIDE SEQUENCE</scope>
    <source>
        <strain evidence="1">Yugu1</strain>
    </source>
</reference>
<protein>
    <submittedName>
        <fullName evidence="1">Uncharacterized protein</fullName>
    </submittedName>
</protein>
<gene>
    <name evidence="1" type="ORF">SETIT_9G199500v2</name>
</gene>
<organism evidence="1">
    <name type="scientific">Setaria italica</name>
    <name type="common">Foxtail millet</name>
    <name type="synonym">Panicum italicum</name>
    <dbReference type="NCBI Taxonomy" id="4555"/>
    <lineage>
        <taxon>Eukaryota</taxon>
        <taxon>Viridiplantae</taxon>
        <taxon>Streptophyta</taxon>
        <taxon>Embryophyta</taxon>
        <taxon>Tracheophyta</taxon>
        <taxon>Spermatophyta</taxon>
        <taxon>Magnoliopsida</taxon>
        <taxon>Liliopsida</taxon>
        <taxon>Poales</taxon>
        <taxon>Poaceae</taxon>
        <taxon>PACMAD clade</taxon>
        <taxon>Panicoideae</taxon>
        <taxon>Panicodae</taxon>
        <taxon>Paniceae</taxon>
        <taxon>Cenchrinae</taxon>
        <taxon>Setaria</taxon>
    </lineage>
</organism>
<accession>A0A368SIG6</accession>
<dbReference type="EMBL" id="CM003536">
    <property type="protein sequence ID" value="RCV42225.1"/>
    <property type="molecule type" value="Genomic_DNA"/>
</dbReference>
<name>A0A368SIG6_SETIT</name>
<sequence length="88" mass="9946">MREIEEGTRGVEDDMDLVLTGASWHACNFVDEFIGTSPSTPSIASCVASTAIAWPHPVKQQWGDWRYPTICPELHLHLLLESFKREHP</sequence>
<evidence type="ECO:0000313" key="1">
    <source>
        <dbReference type="EMBL" id="RCV42225.1"/>
    </source>
</evidence>